<gene>
    <name evidence="2" type="ORF">O181_099812</name>
</gene>
<protein>
    <submittedName>
        <fullName evidence="2">Uncharacterized protein</fullName>
    </submittedName>
</protein>
<feature type="region of interest" description="Disordered" evidence="1">
    <location>
        <begin position="46"/>
        <end position="96"/>
    </location>
</feature>
<accession>A0A9Q3JCZ3</accession>
<feature type="compositionally biased region" description="Polar residues" evidence="1">
    <location>
        <begin position="76"/>
        <end position="96"/>
    </location>
</feature>
<proteinExistence type="predicted"/>
<dbReference type="AlphaFoldDB" id="A0A9Q3JCZ3"/>
<dbReference type="Proteomes" id="UP000765509">
    <property type="component" value="Unassembled WGS sequence"/>
</dbReference>
<reference evidence="2" key="1">
    <citation type="submission" date="2021-03" db="EMBL/GenBank/DDBJ databases">
        <title>Draft genome sequence of rust myrtle Austropuccinia psidii MF-1, a brazilian biotype.</title>
        <authorList>
            <person name="Quecine M.C."/>
            <person name="Pachon D.M.R."/>
            <person name="Bonatelli M.L."/>
            <person name="Correr F.H."/>
            <person name="Franceschini L.M."/>
            <person name="Leite T.F."/>
            <person name="Margarido G.R.A."/>
            <person name="Almeida C.A."/>
            <person name="Ferrarezi J.A."/>
            <person name="Labate C.A."/>
        </authorList>
    </citation>
    <scope>NUCLEOTIDE SEQUENCE</scope>
    <source>
        <strain evidence="2">MF-1</strain>
    </source>
</reference>
<keyword evidence="3" id="KW-1185">Reference proteome</keyword>
<evidence type="ECO:0000256" key="1">
    <source>
        <dbReference type="SAM" id="MobiDB-lite"/>
    </source>
</evidence>
<evidence type="ECO:0000313" key="3">
    <source>
        <dbReference type="Proteomes" id="UP000765509"/>
    </source>
</evidence>
<feature type="region of interest" description="Disordered" evidence="1">
    <location>
        <begin position="1"/>
        <end position="22"/>
    </location>
</feature>
<dbReference type="OrthoDB" id="2506366at2759"/>
<dbReference type="EMBL" id="AVOT02069098">
    <property type="protein sequence ID" value="MBW0560097.1"/>
    <property type="molecule type" value="Genomic_DNA"/>
</dbReference>
<name>A0A9Q3JCZ3_9BASI</name>
<sequence>MNADESKEETIDEETMQGQEDIADVERLHQRMLEIQKELIELLKKEGKRKESSFTTENSPVEETTNMPRIFRQERSPSPFTRPMATSTPFTSQQPNTLPKWVNIHVQASSPLQQEIPQYNTPIVKIRPKDYNL</sequence>
<feature type="compositionally biased region" description="Polar residues" evidence="1">
    <location>
        <begin position="53"/>
        <end position="67"/>
    </location>
</feature>
<comment type="caution">
    <text evidence="2">The sequence shown here is derived from an EMBL/GenBank/DDBJ whole genome shotgun (WGS) entry which is preliminary data.</text>
</comment>
<organism evidence="2 3">
    <name type="scientific">Austropuccinia psidii MF-1</name>
    <dbReference type="NCBI Taxonomy" id="1389203"/>
    <lineage>
        <taxon>Eukaryota</taxon>
        <taxon>Fungi</taxon>
        <taxon>Dikarya</taxon>
        <taxon>Basidiomycota</taxon>
        <taxon>Pucciniomycotina</taxon>
        <taxon>Pucciniomycetes</taxon>
        <taxon>Pucciniales</taxon>
        <taxon>Sphaerophragmiaceae</taxon>
        <taxon>Austropuccinia</taxon>
    </lineage>
</organism>
<evidence type="ECO:0000313" key="2">
    <source>
        <dbReference type="EMBL" id="MBW0560097.1"/>
    </source>
</evidence>